<protein>
    <submittedName>
        <fullName evidence="1">DUF4291 domain-containing protein</fullName>
    </submittedName>
</protein>
<organism evidence="1 2">
    <name type="scientific">Ahniella affigens</name>
    <dbReference type="NCBI Taxonomy" id="2021234"/>
    <lineage>
        <taxon>Bacteria</taxon>
        <taxon>Pseudomonadati</taxon>
        <taxon>Pseudomonadota</taxon>
        <taxon>Gammaproteobacteria</taxon>
        <taxon>Lysobacterales</taxon>
        <taxon>Rhodanobacteraceae</taxon>
        <taxon>Ahniella</taxon>
    </lineage>
</organism>
<dbReference type="Pfam" id="PF14124">
    <property type="entry name" value="DUF4291"/>
    <property type="match status" value="1"/>
</dbReference>
<dbReference type="KEGG" id="xba:C7S18_00630"/>
<dbReference type="PANTHER" id="PTHR38567:SF1">
    <property type="entry name" value="DUF4291 DOMAIN-CONTAINING PROTEIN"/>
    <property type="match status" value="1"/>
</dbReference>
<sequence>MHIQPYSIVSAAWPDTGQVVLAQFDDNDIVVYQAYRSEIAEFAVNHQRFGGAFSFTRMSWIKPNFLWMMFRSGWASKPDQERILAVTIPRVLFDSFQQQAVASSFTASGLPTEAEWRHAVEHSDVRLQWDPDHDPYGKPLARRVVQLGLRNQALRQYAVEQVVSIRDITPFVVAQRAHVEAGRLELLQVPVEQVYPQRRT</sequence>
<accession>A0A2P1PLU3</accession>
<reference evidence="1 2" key="2">
    <citation type="submission" date="2018-03" db="EMBL/GenBank/DDBJ databases">
        <authorList>
            <person name="Keele B.F."/>
        </authorList>
    </citation>
    <scope>NUCLEOTIDE SEQUENCE [LARGE SCALE GENOMIC DNA]</scope>
    <source>
        <strain evidence="1 2">D13</strain>
    </source>
</reference>
<dbReference type="EMBL" id="CP027860">
    <property type="protein sequence ID" value="AVP95792.1"/>
    <property type="molecule type" value="Genomic_DNA"/>
</dbReference>
<dbReference type="PANTHER" id="PTHR38567">
    <property type="entry name" value="DUF4291 DOMAIN-CONTAINING PROTEIN"/>
    <property type="match status" value="1"/>
</dbReference>
<dbReference type="OrthoDB" id="65842at2"/>
<keyword evidence="2" id="KW-1185">Reference proteome</keyword>
<gene>
    <name evidence="1" type="ORF">C7S18_00630</name>
</gene>
<evidence type="ECO:0000313" key="1">
    <source>
        <dbReference type="EMBL" id="AVP95792.1"/>
    </source>
</evidence>
<evidence type="ECO:0000313" key="2">
    <source>
        <dbReference type="Proteomes" id="UP000241074"/>
    </source>
</evidence>
<reference evidence="1 2" key="1">
    <citation type="submission" date="2018-03" db="EMBL/GenBank/DDBJ databases">
        <title>Ahniella affigens gen. nov., sp. nov., a gammaproteobacterium isolated from sandy soil near a stream.</title>
        <authorList>
            <person name="Ko Y."/>
            <person name="Kim J.-H."/>
        </authorList>
    </citation>
    <scope>NUCLEOTIDE SEQUENCE [LARGE SCALE GENOMIC DNA]</scope>
    <source>
        <strain evidence="1 2">D13</strain>
    </source>
</reference>
<dbReference type="Proteomes" id="UP000241074">
    <property type="component" value="Chromosome"/>
</dbReference>
<dbReference type="AlphaFoldDB" id="A0A2P1PLU3"/>
<proteinExistence type="predicted"/>
<dbReference type="RefSeq" id="WP_106889721.1">
    <property type="nucleotide sequence ID" value="NZ_CP027860.1"/>
</dbReference>
<dbReference type="InterPro" id="IPR025633">
    <property type="entry name" value="DUF4291"/>
</dbReference>
<name>A0A2P1PLU3_9GAMM</name>